<dbReference type="SUPFAM" id="SSF52016">
    <property type="entry name" value="LeuD/IlvD-like"/>
    <property type="match status" value="1"/>
</dbReference>
<dbReference type="UniPathway" id="UPA00223">
    <property type="reaction ID" value="UER00718"/>
</dbReference>
<dbReference type="PANTHER" id="PTHR43160">
    <property type="entry name" value="ACONITATE HYDRATASE B"/>
    <property type="match status" value="1"/>
</dbReference>
<dbReference type="InterPro" id="IPR050926">
    <property type="entry name" value="Aconitase/IPM_isomerase"/>
</dbReference>
<dbReference type="Pfam" id="PF00330">
    <property type="entry name" value="Aconitase"/>
    <property type="match status" value="1"/>
</dbReference>
<evidence type="ECO:0000256" key="4">
    <source>
        <dbReference type="ARBA" id="ARBA00019378"/>
    </source>
</evidence>
<dbReference type="SUPFAM" id="SSF53732">
    <property type="entry name" value="Aconitase iron-sulfur domain"/>
    <property type="match status" value="1"/>
</dbReference>
<dbReference type="InterPro" id="IPR001030">
    <property type="entry name" value="Acoase/IPM_deHydtase_lsu_aba"/>
</dbReference>
<dbReference type="GO" id="GO:0046872">
    <property type="term" value="F:metal ion binding"/>
    <property type="evidence" value="ECO:0007669"/>
    <property type="project" value="UniProtKB-KW"/>
</dbReference>
<gene>
    <name evidence="13" type="ORF">SPIROBIBN47_290103</name>
</gene>
<comment type="cofactor">
    <cofactor evidence="1">
        <name>[4Fe-4S] cluster</name>
        <dbReference type="ChEBI" id="CHEBI:49883"/>
    </cofactor>
</comment>
<feature type="domain" description="Aconitase/3-isopropylmalate dehydratase large subunit alpha/beta/alpha" evidence="11">
    <location>
        <begin position="30"/>
        <end position="417"/>
    </location>
</feature>
<evidence type="ECO:0000256" key="10">
    <source>
        <dbReference type="ARBA" id="ARBA00031977"/>
    </source>
</evidence>
<keyword evidence="13" id="KW-0456">Lyase</keyword>
<dbReference type="GO" id="GO:0006099">
    <property type="term" value="P:tricarboxylic acid cycle"/>
    <property type="evidence" value="ECO:0007669"/>
    <property type="project" value="UniProtKB-UniPathway"/>
</dbReference>
<feature type="domain" description="Aconitase A/isopropylmalate dehydratase small subunit swivel" evidence="12">
    <location>
        <begin position="531"/>
        <end position="584"/>
    </location>
</feature>
<dbReference type="InterPro" id="IPR000573">
    <property type="entry name" value="AconitaseA/IPMdHydase_ssu_swvl"/>
</dbReference>
<evidence type="ECO:0000259" key="12">
    <source>
        <dbReference type="Pfam" id="PF00694"/>
    </source>
</evidence>
<dbReference type="Gene3D" id="3.20.19.10">
    <property type="entry name" value="Aconitase, domain 4"/>
    <property type="match status" value="1"/>
</dbReference>
<dbReference type="PROSITE" id="PS00450">
    <property type="entry name" value="ACONITASE_1"/>
    <property type="match status" value="1"/>
</dbReference>
<dbReference type="AlphaFoldDB" id="A0A3P3XJC1"/>
<accession>A0A3P3XJC1</accession>
<dbReference type="Gene3D" id="3.30.499.10">
    <property type="entry name" value="Aconitase, domain 3"/>
    <property type="match status" value="2"/>
</dbReference>
<evidence type="ECO:0000256" key="7">
    <source>
        <dbReference type="ARBA" id="ARBA00023014"/>
    </source>
</evidence>
<keyword evidence="7" id="KW-0411">Iron-sulfur</keyword>
<evidence type="ECO:0000256" key="1">
    <source>
        <dbReference type="ARBA" id="ARBA00001966"/>
    </source>
</evidence>
<keyword evidence="6" id="KW-0408">Iron</keyword>
<name>A0A3P3XJC1_9SPIR</name>
<dbReference type="EMBL" id="FWDM01000022">
    <property type="protein sequence ID" value="SLM13545.1"/>
    <property type="molecule type" value="Genomic_DNA"/>
</dbReference>
<dbReference type="InterPro" id="IPR018136">
    <property type="entry name" value="Aconitase_4Fe-4S_BS"/>
</dbReference>
<dbReference type="GO" id="GO:0003994">
    <property type="term" value="F:aconitate hydratase activity"/>
    <property type="evidence" value="ECO:0007669"/>
    <property type="project" value="UniProtKB-EC"/>
</dbReference>
<dbReference type="InterPro" id="IPR015931">
    <property type="entry name" value="Acnase/IPM_dHydase_lsu_aba_1/3"/>
</dbReference>
<evidence type="ECO:0000259" key="11">
    <source>
        <dbReference type="Pfam" id="PF00330"/>
    </source>
</evidence>
<dbReference type="PRINTS" id="PR00415">
    <property type="entry name" value="ACONITASE"/>
</dbReference>
<evidence type="ECO:0000256" key="2">
    <source>
        <dbReference type="ARBA" id="ARBA00004717"/>
    </source>
</evidence>
<proteinExistence type="predicted"/>
<keyword evidence="5" id="KW-0479">Metal-binding</keyword>
<dbReference type="Pfam" id="PF00694">
    <property type="entry name" value="Aconitase_C"/>
    <property type="match status" value="1"/>
</dbReference>
<dbReference type="NCBIfam" id="NF005558">
    <property type="entry name" value="PRK07229.1"/>
    <property type="match status" value="1"/>
</dbReference>
<organism evidence="13">
    <name type="scientific">uncultured spirochete</name>
    <dbReference type="NCBI Taxonomy" id="156406"/>
    <lineage>
        <taxon>Bacteria</taxon>
        <taxon>Pseudomonadati</taxon>
        <taxon>Spirochaetota</taxon>
        <taxon>Spirochaetia</taxon>
        <taxon>Spirochaetales</taxon>
        <taxon>environmental samples</taxon>
    </lineage>
</organism>
<evidence type="ECO:0000256" key="6">
    <source>
        <dbReference type="ARBA" id="ARBA00023004"/>
    </source>
</evidence>
<comment type="catalytic activity">
    <reaction evidence="8">
        <text>citrate = D-threo-isocitrate</text>
        <dbReference type="Rhea" id="RHEA:10336"/>
        <dbReference type="ChEBI" id="CHEBI:15562"/>
        <dbReference type="ChEBI" id="CHEBI:16947"/>
        <dbReference type="EC" id="4.2.1.3"/>
    </reaction>
</comment>
<evidence type="ECO:0000256" key="3">
    <source>
        <dbReference type="ARBA" id="ARBA00012926"/>
    </source>
</evidence>
<dbReference type="PANTHER" id="PTHR43160:SF3">
    <property type="entry name" value="ACONITATE HYDRATASE, MITOCHONDRIAL"/>
    <property type="match status" value="1"/>
</dbReference>
<protein>
    <recommendedName>
        <fullName evidence="4">Aconitate hydratase A</fullName>
        <ecNumber evidence="3">4.2.1.3</ecNumber>
    </recommendedName>
    <alternativeName>
        <fullName evidence="10">Iron-responsive protein-like</fullName>
    </alternativeName>
    <alternativeName>
        <fullName evidence="9">RNA-binding protein</fullName>
    </alternativeName>
</protein>
<comment type="pathway">
    <text evidence="2">Carbohydrate metabolism; tricarboxylic acid cycle; isocitrate from oxaloacetate: step 2/2.</text>
</comment>
<dbReference type="GO" id="GO:0051539">
    <property type="term" value="F:4 iron, 4 sulfur cluster binding"/>
    <property type="evidence" value="ECO:0007669"/>
    <property type="project" value="TreeGrafter"/>
</dbReference>
<dbReference type="GO" id="GO:0005829">
    <property type="term" value="C:cytosol"/>
    <property type="evidence" value="ECO:0007669"/>
    <property type="project" value="TreeGrafter"/>
</dbReference>
<dbReference type="InterPro" id="IPR006250">
    <property type="entry name" value="Aconitase_put"/>
</dbReference>
<dbReference type="NCBIfam" id="TIGR01342">
    <property type="entry name" value="acon_putative"/>
    <property type="match status" value="1"/>
</dbReference>
<evidence type="ECO:0000256" key="9">
    <source>
        <dbReference type="ARBA" id="ARBA00031081"/>
    </source>
</evidence>
<dbReference type="PROSITE" id="PS01244">
    <property type="entry name" value="ACONITASE_2"/>
    <property type="match status" value="1"/>
</dbReference>
<dbReference type="EC" id="4.2.1.3" evidence="3"/>
<evidence type="ECO:0000256" key="8">
    <source>
        <dbReference type="ARBA" id="ARBA00023501"/>
    </source>
</evidence>
<evidence type="ECO:0000256" key="5">
    <source>
        <dbReference type="ARBA" id="ARBA00022723"/>
    </source>
</evidence>
<dbReference type="InterPro" id="IPR015928">
    <property type="entry name" value="Aconitase/3IPM_dehydase_swvl"/>
</dbReference>
<sequence>MAGMNLVQKLIKSHAVNVSLADAERGASLSSGKEVLIKIDQTLTQDTTGTMAYLQFEALGIDHIKTERSVSYVDHNTLQVSFENADDHNYLQDVSAKYGIIFSRPGNGICHQVHLERFGVPGKTLLGSDSHTPTAGALGMLAIGAGGLDVALAMAGFPFSFPYPKIVRVNLKGRLGPMVSAKDIVLEILRRLTVKGGVGKIFEYSGEGVKTLTIPQRATIANMGAEMGATTSVFPSDEQTKRFLEAQGRGQDFIPLSADPDAAYDEEIEIDLSVLEPLIALPHMPDKVVPVRSVAGTPVDQCFIGSCTNSSYYDLAMSAKILKGRHVAEKTSLVIAPGSRQTLLMISRAGILTDLIEAGARILESACGPCIGIGQAPRTGGISLRTSNRNFEGRSGTKDAFVYLVSAETAAASAIMGVITDPRDLGNIEPPVVPERFAVDDAMIIFPKPEGRSQSIRRGPNILPLPEFKPIPNTIEGEVLLVMGDNITTDHILPAGSKIMSLRSNLPAISEYCFSAIDPSFPKRARAASGGILVAGENYGQGSSREHAALSPRYLGVGTVIAKSYARIHRQNLVNAGIVPLIFETPQDAEKIRQGNRLAILNLFEGLQSNRIEVQNLTTGAVFMTKHGLSERQIEILRAGGALNAARCEFEKHKYAKSETSDCNSD</sequence>
<reference evidence="13" key="1">
    <citation type="submission" date="2017-02" db="EMBL/GenBank/DDBJ databases">
        <authorList>
            <person name="Regsiter A."/>
            <person name="William W."/>
        </authorList>
    </citation>
    <scope>NUCLEOTIDE SEQUENCE</scope>
    <source>
        <strain evidence="13">Bib</strain>
    </source>
</reference>
<dbReference type="InterPro" id="IPR036008">
    <property type="entry name" value="Aconitase_4Fe-4S_dom"/>
</dbReference>
<evidence type="ECO:0000313" key="13">
    <source>
        <dbReference type="EMBL" id="SLM13545.1"/>
    </source>
</evidence>